<evidence type="ECO:0000259" key="1">
    <source>
        <dbReference type="Pfam" id="PF13709"/>
    </source>
</evidence>
<reference evidence="2 3" key="1">
    <citation type="journal article" date="2017" name="ISME J.">
        <title>Potential for microbial H2 and metal transformations associated with novel bacteria and archaea in deep terrestrial subsurface sediments.</title>
        <authorList>
            <person name="Hernsdorf A.W."/>
            <person name="Amano Y."/>
            <person name="Miyakawa K."/>
            <person name="Ise K."/>
            <person name="Suzuki Y."/>
            <person name="Anantharaman K."/>
            <person name="Probst A."/>
            <person name="Burstein D."/>
            <person name="Thomas B.C."/>
            <person name="Banfield J.F."/>
        </authorList>
    </citation>
    <scope>NUCLEOTIDE SEQUENCE [LARGE SCALE GENOMIC DNA]</scope>
    <source>
        <strain evidence="2">HGW-Wallbacteria-1</strain>
    </source>
</reference>
<dbReference type="Proteomes" id="UP000233256">
    <property type="component" value="Unassembled WGS sequence"/>
</dbReference>
<dbReference type="EMBL" id="PGXC01000001">
    <property type="protein sequence ID" value="PKK92352.1"/>
    <property type="molecule type" value="Genomic_DNA"/>
</dbReference>
<organism evidence="2 3">
    <name type="scientific">Candidatus Wallbacteria bacterium HGW-Wallbacteria-1</name>
    <dbReference type="NCBI Taxonomy" id="2013854"/>
    <lineage>
        <taxon>Bacteria</taxon>
        <taxon>Candidatus Walliibacteriota</taxon>
    </lineage>
</organism>
<comment type="caution">
    <text evidence="2">The sequence shown here is derived from an EMBL/GenBank/DDBJ whole genome shotgun (WGS) entry which is preliminary data.</text>
</comment>
<protein>
    <recommendedName>
        <fullName evidence="1">DUF4159 domain-containing protein</fullName>
    </recommendedName>
</protein>
<name>A0A2N1PVM6_9BACT</name>
<dbReference type="InterPro" id="IPR025297">
    <property type="entry name" value="DUF4159"/>
</dbReference>
<gene>
    <name evidence="2" type="ORF">CVV64_02590</name>
</gene>
<accession>A0A2N1PVM6</accession>
<dbReference type="AlphaFoldDB" id="A0A2N1PVM6"/>
<dbReference type="Pfam" id="PF13709">
    <property type="entry name" value="DUF4159"/>
    <property type="match status" value="1"/>
</dbReference>
<sequence>MSFSVNGVLAVAVEGETFSGTSQPGAVGDTEGSAKPVGAEIQIARLKYSGGGDWYNDPTAIPNLARFMTSRVGIPVSEAEAVVTLKSDDIFSHPFVFVTGHDNIKFDDEELSRLRRYLAEGGFFYIDDDYGMDKHIRRELKRLYPDRNLLEIPFNHGVYSTLFDFTGGWPKIHEHYDGPPKCFGLFVHGRLAVLYTFNTNISDGWPEEEVHGDSREVREKALKAGANILVWALLN</sequence>
<dbReference type="Gene3D" id="3.40.50.12140">
    <property type="entry name" value="Domain of unknown function DUF4159"/>
    <property type="match status" value="1"/>
</dbReference>
<evidence type="ECO:0000313" key="2">
    <source>
        <dbReference type="EMBL" id="PKK92352.1"/>
    </source>
</evidence>
<feature type="domain" description="DUF4159" evidence="1">
    <location>
        <begin position="42"/>
        <end position="233"/>
    </location>
</feature>
<evidence type="ECO:0000313" key="3">
    <source>
        <dbReference type="Proteomes" id="UP000233256"/>
    </source>
</evidence>
<proteinExistence type="predicted"/>